<evidence type="ECO:0000313" key="10">
    <source>
        <dbReference type="Proteomes" id="UP000019402"/>
    </source>
</evidence>
<dbReference type="eggNOG" id="COG0577">
    <property type="taxonomic scope" value="Bacteria"/>
</dbReference>
<feature type="domain" description="ABC3 transporter permease C-terminal" evidence="7">
    <location>
        <begin position="282"/>
        <end position="398"/>
    </location>
</feature>
<feature type="transmembrane region" description="Helical" evidence="6">
    <location>
        <begin position="657"/>
        <end position="680"/>
    </location>
</feature>
<dbReference type="InterPro" id="IPR025857">
    <property type="entry name" value="MacB_PCD"/>
</dbReference>
<dbReference type="AlphaFoldDB" id="W7YD86"/>
<keyword evidence="3 6" id="KW-0812">Transmembrane</keyword>
<name>W7YD86_9BACT</name>
<feature type="domain" description="MacB-like periplasmic core" evidence="8">
    <location>
        <begin position="24"/>
        <end position="231"/>
    </location>
</feature>
<evidence type="ECO:0000256" key="5">
    <source>
        <dbReference type="ARBA" id="ARBA00023136"/>
    </source>
</evidence>
<dbReference type="EMBL" id="BAMD01000009">
    <property type="protein sequence ID" value="GAF02441.1"/>
    <property type="molecule type" value="Genomic_DNA"/>
</dbReference>
<comment type="subcellular location">
    <subcellularLocation>
        <location evidence="1">Cell membrane</location>
        <topology evidence="1">Multi-pass membrane protein</topology>
    </subcellularLocation>
</comment>
<feature type="transmembrane region" description="Helical" evidence="6">
    <location>
        <begin position="370"/>
        <end position="393"/>
    </location>
</feature>
<dbReference type="STRING" id="869213.GCA_000517085_03423"/>
<reference evidence="9 10" key="1">
    <citation type="journal article" date="2014" name="Genome Announc.">
        <title>Draft Genome Sequence of Cytophaga fermentans JCM 21142T, a Facultative Anaerobe Isolated from Marine Mud.</title>
        <authorList>
            <person name="Starns D."/>
            <person name="Oshima K."/>
            <person name="Suda W."/>
            <person name="Iino T."/>
            <person name="Yuki M."/>
            <person name="Inoue J."/>
            <person name="Kitamura K."/>
            <person name="Iida T."/>
            <person name="Darby A."/>
            <person name="Hattori M."/>
            <person name="Ohkuma M."/>
        </authorList>
    </citation>
    <scope>NUCLEOTIDE SEQUENCE [LARGE SCALE GENOMIC DNA]</scope>
    <source>
        <strain evidence="9 10">JCM 21142</strain>
    </source>
</reference>
<dbReference type="Pfam" id="PF02687">
    <property type="entry name" value="FtsX"/>
    <property type="match status" value="2"/>
</dbReference>
<evidence type="ECO:0000256" key="2">
    <source>
        <dbReference type="ARBA" id="ARBA00022475"/>
    </source>
</evidence>
<dbReference type="Proteomes" id="UP000019402">
    <property type="component" value="Unassembled WGS sequence"/>
</dbReference>
<dbReference type="OrthoDB" id="973461at2"/>
<keyword evidence="4 6" id="KW-1133">Transmembrane helix</keyword>
<keyword evidence="9" id="KW-0067">ATP-binding</keyword>
<feature type="transmembrane region" description="Helical" evidence="6">
    <location>
        <begin position="20"/>
        <end position="40"/>
    </location>
</feature>
<evidence type="ECO:0000313" key="9">
    <source>
        <dbReference type="EMBL" id="GAF02441.1"/>
    </source>
</evidence>
<dbReference type="GO" id="GO:0005524">
    <property type="term" value="F:ATP binding"/>
    <property type="evidence" value="ECO:0007669"/>
    <property type="project" value="UniProtKB-KW"/>
</dbReference>
<feature type="transmembrane region" description="Helical" evidence="6">
    <location>
        <begin position="414"/>
        <end position="436"/>
    </location>
</feature>
<feature type="domain" description="ABC3 transporter permease C-terminal" evidence="7">
    <location>
        <begin position="663"/>
        <end position="773"/>
    </location>
</feature>
<keyword evidence="5 6" id="KW-0472">Membrane</keyword>
<accession>W7YD86</accession>
<feature type="transmembrane region" description="Helical" evidence="6">
    <location>
        <begin position="333"/>
        <end position="350"/>
    </location>
</feature>
<evidence type="ECO:0000259" key="7">
    <source>
        <dbReference type="Pfam" id="PF02687"/>
    </source>
</evidence>
<feature type="transmembrane region" description="Helical" evidence="6">
    <location>
        <begin position="276"/>
        <end position="300"/>
    </location>
</feature>
<dbReference type="PANTHER" id="PTHR30572">
    <property type="entry name" value="MEMBRANE COMPONENT OF TRANSPORTER-RELATED"/>
    <property type="match status" value="1"/>
</dbReference>
<sequence>MTIFKQYLRNFWRYKQTSICSIGSLSIAMATTLIIGWWSLHEFSVDQFNQDKDSIYRICRAGYINNESIKIGSCYGKEAAAFKQKFAEIQEVVRVVNQFEAKLQVNQIKGKDVVFAVDSNFFHFFTYDLIRGDKNTCLSSPSSIVISEKAQKKYFPNGNCMGEIITYEGKTWTVTAIMKNVPTNSHLQFDLLVPITGIPRINQEQWGGNDIYKTYIKLAPNTSIPLLEKNMLKVLHQAIPPFREIPIEYKLQALTDIYFDTQYFRFDSVKKGDKRFSFILSFMALAILCIACINFTNLYISTSFLRAKSIAIKKSNGATQVQLIFEFFSETSLYVLLSLVIGLLLAINLLPVFNQLVNSQVSFHLLSPKLYVFLGLIGLITMLLAGAFPAFSLSKLNIVNTLKGKSANKVFSGFQKSLVIIQFAASIVLLITMITIKKQVYFMQHTSLGFDHNNIIYLSTAQDISSHYQSFKQKLEKSPYIAQVSSKSCLPNEWKTGSAVSVPGSSKDPYIMEICKIKANYWDVLKFKIIQGEDISRHDEGKNYVWINESAAQVLMLDEPIGKSITVYDEPMIIKGVLANAKTKSLHSKTDPQIYIPTDTVKSSYPILIKTTGNTPKALKALKKQWLTYNPNLDFEYHFLDQTYYQLYEHEIKSGQMVTWGMMIALLITSTGLVALTHYTTQRRTKEIGIRKANGAKIHELVWMLIKSTLQWVIIGFIIALPIGYYIAHDWLQNFAYTTPLSWWVFALAGVITLAIALLTVSWQSWRAATKNPVEALRYE</sequence>
<dbReference type="InterPro" id="IPR050250">
    <property type="entry name" value="Macrolide_Exporter_MacB"/>
</dbReference>
<dbReference type="RefSeq" id="WP_027472835.1">
    <property type="nucleotide sequence ID" value="NZ_BAMD01000009.1"/>
</dbReference>
<dbReference type="Pfam" id="PF12704">
    <property type="entry name" value="MacB_PCD"/>
    <property type="match status" value="2"/>
</dbReference>
<keyword evidence="9" id="KW-0547">Nucleotide-binding</keyword>
<comment type="caution">
    <text evidence="9">The sequence shown here is derived from an EMBL/GenBank/DDBJ whole genome shotgun (WGS) entry which is preliminary data.</text>
</comment>
<dbReference type="InterPro" id="IPR003838">
    <property type="entry name" value="ABC3_permease_C"/>
</dbReference>
<feature type="transmembrane region" description="Helical" evidence="6">
    <location>
        <begin position="740"/>
        <end position="761"/>
    </location>
</feature>
<keyword evidence="2" id="KW-1003">Cell membrane</keyword>
<dbReference type="PANTHER" id="PTHR30572:SF18">
    <property type="entry name" value="ABC-TYPE MACROLIDE FAMILY EXPORT SYSTEM PERMEASE COMPONENT 2"/>
    <property type="match status" value="1"/>
</dbReference>
<gene>
    <name evidence="9" type="ORF">JCM21142_31076</name>
</gene>
<proteinExistence type="predicted"/>
<evidence type="ECO:0000256" key="4">
    <source>
        <dbReference type="ARBA" id="ARBA00022989"/>
    </source>
</evidence>
<evidence type="ECO:0000256" key="3">
    <source>
        <dbReference type="ARBA" id="ARBA00022692"/>
    </source>
</evidence>
<feature type="domain" description="MacB-like periplasmic core" evidence="8">
    <location>
        <begin position="424"/>
        <end position="615"/>
    </location>
</feature>
<dbReference type="GO" id="GO:0022857">
    <property type="term" value="F:transmembrane transporter activity"/>
    <property type="evidence" value="ECO:0007669"/>
    <property type="project" value="TreeGrafter"/>
</dbReference>
<feature type="transmembrane region" description="Helical" evidence="6">
    <location>
        <begin position="701"/>
        <end position="728"/>
    </location>
</feature>
<organism evidence="9 10">
    <name type="scientific">Saccharicrinis fermentans DSM 9555 = JCM 21142</name>
    <dbReference type="NCBI Taxonomy" id="869213"/>
    <lineage>
        <taxon>Bacteria</taxon>
        <taxon>Pseudomonadati</taxon>
        <taxon>Bacteroidota</taxon>
        <taxon>Bacteroidia</taxon>
        <taxon>Marinilabiliales</taxon>
        <taxon>Marinilabiliaceae</taxon>
        <taxon>Saccharicrinis</taxon>
    </lineage>
</organism>
<keyword evidence="10" id="KW-1185">Reference proteome</keyword>
<protein>
    <submittedName>
        <fullName evidence="9">Macrolide export ATP-binding/permease protein MacB</fullName>
    </submittedName>
</protein>
<evidence type="ECO:0000256" key="6">
    <source>
        <dbReference type="SAM" id="Phobius"/>
    </source>
</evidence>
<dbReference type="GO" id="GO:0005886">
    <property type="term" value="C:plasma membrane"/>
    <property type="evidence" value="ECO:0007669"/>
    <property type="project" value="UniProtKB-SubCell"/>
</dbReference>
<evidence type="ECO:0000256" key="1">
    <source>
        <dbReference type="ARBA" id="ARBA00004651"/>
    </source>
</evidence>
<evidence type="ECO:0000259" key="8">
    <source>
        <dbReference type="Pfam" id="PF12704"/>
    </source>
</evidence>